<evidence type="ECO:0000313" key="2">
    <source>
        <dbReference type="Proteomes" id="UP000239735"/>
    </source>
</evidence>
<gene>
    <name evidence="1" type="ORF">SBA5_230003</name>
</gene>
<dbReference type="Proteomes" id="UP000239735">
    <property type="component" value="Unassembled WGS sequence"/>
</dbReference>
<evidence type="ECO:0000313" key="1">
    <source>
        <dbReference type="EMBL" id="SPE19415.1"/>
    </source>
</evidence>
<organism evidence="1 2">
    <name type="scientific">Candidatus Sulfuritelmatomonas gaucii</name>
    <dbReference type="NCBI Taxonomy" id="2043161"/>
    <lineage>
        <taxon>Bacteria</taxon>
        <taxon>Pseudomonadati</taxon>
        <taxon>Acidobacteriota</taxon>
        <taxon>Terriglobia</taxon>
        <taxon>Terriglobales</taxon>
        <taxon>Acidobacteriaceae</taxon>
        <taxon>Candidatus Sulfuritelmatomonas</taxon>
    </lineage>
</organism>
<sequence>MRTYRCVALTDAVGHFQTHALQQNALTEALSSVRWHSTAIRCRYPGAKVACEGAVQ</sequence>
<accession>A0A2N9L8X7</accession>
<proteinExistence type="predicted"/>
<protein>
    <submittedName>
        <fullName evidence="1">Uncharacterized protein</fullName>
    </submittedName>
</protein>
<dbReference type="EMBL" id="OKRB01000079">
    <property type="protein sequence ID" value="SPE19415.1"/>
    <property type="molecule type" value="Genomic_DNA"/>
</dbReference>
<name>A0A2N9L8X7_9BACT</name>
<reference evidence="2" key="1">
    <citation type="submission" date="2018-02" db="EMBL/GenBank/DDBJ databases">
        <authorList>
            <person name="Hausmann B."/>
        </authorList>
    </citation>
    <scope>NUCLEOTIDE SEQUENCE [LARGE SCALE GENOMIC DNA]</scope>
    <source>
        <strain evidence="2">Peat soil MAG SbA5</strain>
    </source>
</reference>
<dbReference type="AlphaFoldDB" id="A0A2N9L8X7"/>